<dbReference type="Gene3D" id="2.60.40.2700">
    <property type="match status" value="1"/>
</dbReference>
<protein>
    <recommendedName>
        <fullName evidence="4">Bacterial Ig-like domain-containing protein</fullName>
    </recommendedName>
</protein>
<evidence type="ECO:0000313" key="2">
    <source>
        <dbReference type="EMBL" id="NYI39044.1"/>
    </source>
</evidence>
<evidence type="ECO:0000256" key="1">
    <source>
        <dbReference type="SAM" id="SignalP"/>
    </source>
</evidence>
<feature type="signal peptide" evidence="1">
    <location>
        <begin position="1"/>
        <end position="29"/>
    </location>
</feature>
<accession>A0ABX2SJG3</accession>
<keyword evidence="1" id="KW-0732">Signal</keyword>
<keyword evidence="3" id="KW-1185">Reference proteome</keyword>
<feature type="chain" id="PRO_5045657989" description="Bacterial Ig-like domain-containing protein" evidence="1">
    <location>
        <begin position="30"/>
        <end position="456"/>
    </location>
</feature>
<dbReference type="InterPro" id="IPR013783">
    <property type="entry name" value="Ig-like_fold"/>
</dbReference>
<name>A0ABX2SJG3_9ACTN</name>
<sequence length="456" mass="47464">MKNATRAAVVAVLAVVASLLIAPSGTAQASSRAAVGTISGTVTGPAPATVTLHRRSATGGWSEVGAVEADLRGAYTVRVPSAGTYHVRARLNIDLTHAAAPSRSIAIANGTKVTGVDLAMAPNPTVDGVVTASGFDRAELRPDLSEGRAGLRAAVWGLLDGHWERFGGTYGTYGSSTVRGLYLGPWVDLDTQSGAYTVPVPGYFDAIRLQFYQPHCVEPVDCGDYFGATPVALRAFWNGTPSGAANLAAAADIDVSAGSVVDKNITLQAAPRLRATARPTITGVAAPGKVLTARVGSHVPTATGATYTWRSSAVGQEGEQDEVVGHGRTFTVPPSLVHQKLLVHVTASRAGHEAPLLASTYVMVKTSSKLAVKAKPGKRKATVTIAIKAPGVATSRIHGKASIYAKGKRIKTVNVRNGKATFTIAKQKKGKRTYTVRYSGNRIITSSAKSLKIAIR</sequence>
<dbReference type="Gene3D" id="2.60.40.10">
    <property type="entry name" value="Immunoglobulins"/>
    <property type="match status" value="1"/>
</dbReference>
<gene>
    <name evidence="2" type="ORF">BJ975_002419</name>
</gene>
<comment type="caution">
    <text evidence="2">The sequence shown here is derived from an EMBL/GenBank/DDBJ whole genome shotgun (WGS) entry which is preliminary data.</text>
</comment>
<reference evidence="2 3" key="1">
    <citation type="submission" date="2020-07" db="EMBL/GenBank/DDBJ databases">
        <title>Sequencing the genomes of 1000 actinobacteria strains.</title>
        <authorList>
            <person name="Klenk H.-P."/>
        </authorList>
    </citation>
    <scope>NUCLEOTIDE SEQUENCE [LARGE SCALE GENOMIC DNA]</scope>
    <source>
        <strain evidence="2 3">DSM 19087</strain>
    </source>
</reference>
<dbReference type="RefSeq" id="WP_179426292.1">
    <property type="nucleotide sequence ID" value="NZ_JACBZN010000001.1"/>
</dbReference>
<dbReference type="Proteomes" id="UP000587211">
    <property type="component" value="Unassembled WGS sequence"/>
</dbReference>
<evidence type="ECO:0000313" key="3">
    <source>
        <dbReference type="Proteomes" id="UP000587211"/>
    </source>
</evidence>
<proteinExistence type="predicted"/>
<evidence type="ECO:0008006" key="4">
    <source>
        <dbReference type="Google" id="ProtNLM"/>
    </source>
</evidence>
<dbReference type="EMBL" id="JACBZN010000001">
    <property type="protein sequence ID" value="NYI39044.1"/>
    <property type="molecule type" value="Genomic_DNA"/>
</dbReference>
<organism evidence="2 3">
    <name type="scientific">Aeromicrobium tamlense</name>
    <dbReference type="NCBI Taxonomy" id="375541"/>
    <lineage>
        <taxon>Bacteria</taxon>
        <taxon>Bacillati</taxon>
        <taxon>Actinomycetota</taxon>
        <taxon>Actinomycetes</taxon>
        <taxon>Propionibacteriales</taxon>
        <taxon>Nocardioidaceae</taxon>
        <taxon>Aeromicrobium</taxon>
    </lineage>
</organism>